<dbReference type="Proteomes" id="UP000501570">
    <property type="component" value="Chromosome"/>
</dbReference>
<keyword evidence="1" id="KW-1133">Transmembrane helix</keyword>
<keyword evidence="4" id="KW-1185">Reference proteome</keyword>
<keyword evidence="1" id="KW-0812">Transmembrane</keyword>
<protein>
    <recommendedName>
        <fullName evidence="5">DUF4134 domain-containing protein</fullName>
    </recommendedName>
</protein>
<dbReference type="EMBL" id="CP050995">
    <property type="protein sequence ID" value="QIY91644.1"/>
    <property type="molecule type" value="Genomic_DNA"/>
</dbReference>
<evidence type="ECO:0000313" key="3">
    <source>
        <dbReference type="EMBL" id="QIY91644.1"/>
    </source>
</evidence>
<evidence type="ECO:0000256" key="1">
    <source>
        <dbReference type="SAM" id="Phobius"/>
    </source>
</evidence>
<feature type="signal peptide" evidence="2">
    <location>
        <begin position="1"/>
        <end position="19"/>
    </location>
</feature>
<gene>
    <name evidence="3" type="ORF">FOB44_13725</name>
</gene>
<evidence type="ECO:0000256" key="2">
    <source>
        <dbReference type="SAM" id="SignalP"/>
    </source>
</evidence>
<keyword evidence="2" id="KW-0732">Signal</keyword>
<feature type="transmembrane region" description="Helical" evidence="1">
    <location>
        <begin position="77"/>
        <end position="96"/>
    </location>
</feature>
<feature type="chain" id="PRO_5045737113" description="DUF4134 domain-containing protein" evidence="2">
    <location>
        <begin position="20"/>
        <end position="165"/>
    </location>
</feature>
<name>A0ABX6KW44_CHRGL</name>
<keyword evidence="1" id="KW-0472">Membrane</keyword>
<sequence>MIRKIISLLLLMGFQLHFSQDTLKSVNNKVIFQEIYKKPFEKAGKQYKLKDYRQVITKEEARAYVRRARTNKTIGEVFAFSGGFCMGYGLFQALAGSKYPADNNKSRGWTMVGIGAGIVGIGLPFALSVNKNLRKAVDIENGTPPHTGQLNMNIGTNGIGLSYNF</sequence>
<organism evidence="3 4">
    <name type="scientific">Chryseobacterium gallinarum</name>
    <dbReference type="NCBI Taxonomy" id="1324352"/>
    <lineage>
        <taxon>Bacteria</taxon>
        <taxon>Pseudomonadati</taxon>
        <taxon>Bacteroidota</taxon>
        <taxon>Flavobacteriia</taxon>
        <taxon>Flavobacteriales</taxon>
        <taxon>Weeksellaceae</taxon>
        <taxon>Chryseobacterium group</taxon>
        <taxon>Chryseobacterium</taxon>
    </lineage>
</organism>
<evidence type="ECO:0000313" key="4">
    <source>
        <dbReference type="Proteomes" id="UP000501570"/>
    </source>
</evidence>
<dbReference type="RefSeq" id="WP_168238854.1">
    <property type="nucleotide sequence ID" value="NZ_CP050995.1"/>
</dbReference>
<reference evidence="3 4" key="1">
    <citation type="submission" date="2019-09" db="EMBL/GenBank/DDBJ databases">
        <title>FDA dAtabase for Regulatory Grade micrObial Sequences (FDA-ARGOS): Supporting development and validation of Infectious Disease Dx tests.</title>
        <authorList>
            <person name="Sciortino C."/>
            <person name="Tallon L."/>
            <person name="Sadzewicz L."/>
            <person name="Vavikolanu K."/>
            <person name="Mehta A."/>
            <person name="Aluvathingal J."/>
            <person name="Nadendla S."/>
            <person name="Nandy P."/>
            <person name="Geyer C."/>
            <person name="Yan Y."/>
            <person name="Sichtig H."/>
        </authorList>
    </citation>
    <scope>NUCLEOTIDE SEQUENCE [LARGE SCALE GENOMIC DNA]</scope>
    <source>
        <strain evidence="3 4">FDAARGOS_636</strain>
    </source>
</reference>
<feature type="transmembrane region" description="Helical" evidence="1">
    <location>
        <begin position="108"/>
        <end position="127"/>
    </location>
</feature>
<accession>A0ABX6KW44</accession>
<proteinExistence type="predicted"/>
<evidence type="ECO:0008006" key="5">
    <source>
        <dbReference type="Google" id="ProtNLM"/>
    </source>
</evidence>